<evidence type="ECO:0000256" key="5">
    <source>
        <dbReference type="HAMAP-Rule" id="MF_00902"/>
    </source>
</evidence>
<feature type="transmembrane region" description="Helical" evidence="5">
    <location>
        <begin position="125"/>
        <end position="145"/>
    </location>
</feature>
<reference evidence="6 7" key="1">
    <citation type="submission" date="2017-07" db="EMBL/GenBank/DDBJ databases">
        <title>Recovery of genomes from metagenomes via a dereplication, aggregation, and scoring strategy.</title>
        <authorList>
            <person name="Sieber C.M."/>
            <person name="Probst A.J."/>
            <person name="Sharrar A."/>
            <person name="Thomas B.C."/>
            <person name="Hess M."/>
            <person name="Tringe S.G."/>
            <person name="Banfield J.F."/>
        </authorList>
    </citation>
    <scope>NUCLEOTIDE SEQUENCE [LARGE SCALE GENOMIC DNA]</scope>
    <source>
        <strain evidence="6">JGI_Cruoil_03_44_89</strain>
    </source>
</reference>
<dbReference type="GO" id="GO:0065002">
    <property type="term" value="P:intracellular protein transmembrane transport"/>
    <property type="evidence" value="ECO:0007669"/>
    <property type="project" value="TreeGrafter"/>
</dbReference>
<dbReference type="GO" id="GO:0009977">
    <property type="term" value="F:proton motive force dependent protein transmembrane transporter activity"/>
    <property type="evidence" value="ECO:0007669"/>
    <property type="project" value="TreeGrafter"/>
</dbReference>
<organism evidence="6 7">
    <name type="scientific">candidate division WOR-3 bacterium JGI_Cruoil_03_44_89</name>
    <dbReference type="NCBI Taxonomy" id="1973748"/>
    <lineage>
        <taxon>Bacteria</taxon>
        <taxon>Bacteria division WOR-3</taxon>
    </lineage>
</organism>
<feature type="transmembrane region" description="Helical" evidence="5">
    <location>
        <begin position="46"/>
        <end position="71"/>
    </location>
</feature>
<keyword evidence="3 5" id="KW-1133">Transmembrane helix</keyword>
<dbReference type="AlphaFoldDB" id="A0A235BN36"/>
<evidence type="ECO:0000256" key="2">
    <source>
        <dbReference type="ARBA" id="ARBA00022692"/>
    </source>
</evidence>
<dbReference type="Pfam" id="PF00902">
    <property type="entry name" value="TatC"/>
    <property type="match status" value="1"/>
</dbReference>
<evidence type="ECO:0000256" key="1">
    <source>
        <dbReference type="ARBA" id="ARBA00004141"/>
    </source>
</evidence>
<protein>
    <recommendedName>
        <fullName evidence="5">Sec-independent protein translocase protein TatC</fullName>
    </recommendedName>
</protein>
<dbReference type="PRINTS" id="PR01840">
    <property type="entry name" value="TATCFAMILY"/>
</dbReference>
<feature type="transmembrane region" description="Helical" evidence="5">
    <location>
        <begin position="176"/>
        <end position="198"/>
    </location>
</feature>
<evidence type="ECO:0000313" key="7">
    <source>
        <dbReference type="Proteomes" id="UP000215215"/>
    </source>
</evidence>
<name>A0A235BN36_UNCW3</name>
<sequence length="260" mass="29395">MVSHRGQMLTFWNLALAEEVFSRLRHGMEGGTKSFTEHLEELRRRIIYILIFFFVSVTASYFFSARLLSLLVIHDLTLHFFTPLEPFLARIYVSLFAGSILTLPFFLSHFFVFLWPALLKSEKGVLFYFVFFGMTAFCVGAYLGYRFLLPLAVKVLFSFGKGIAEETVGINNFLKFSIFLILGSGGIMEIPVITFCLARSGIVDAGMLLSKWRYAVIIILVFTAIITPTVDPFTLLLVSLPIMGLYLLSILFAKMGRSGK</sequence>
<comment type="caution">
    <text evidence="6">The sequence shown here is derived from an EMBL/GenBank/DDBJ whole genome shotgun (WGS) entry which is preliminary data.</text>
</comment>
<keyword evidence="5" id="KW-1003">Cell membrane</keyword>
<feature type="transmembrane region" description="Helical" evidence="5">
    <location>
        <begin position="91"/>
        <end position="118"/>
    </location>
</feature>
<keyword evidence="5" id="KW-0653">Protein transport</keyword>
<comment type="similarity">
    <text evidence="5">Belongs to the TatC family.</text>
</comment>
<evidence type="ECO:0000256" key="3">
    <source>
        <dbReference type="ARBA" id="ARBA00022989"/>
    </source>
</evidence>
<dbReference type="Proteomes" id="UP000215215">
    <property type="component" value="Unassembled WGS sequence"/>
</dbReference>
<comment type="function">
    <text evidence="5">Part of the twin-arginine translocation (Tat) system that transports large folded proteins containing a characteristic twin-arginine motif in their signal peptide across membranes.</text>
</comment>
<evidence type="ECO:0000313" key="6">
    <source>
        <dbReference type="EMBL" id="OYD13681.1"/>
    </source>
</evidence>
<dbReference type="PANTHER" id="PTHR30371:SF0">
    <property type="entry name" value="SEC-INDEPENDENT PROTEIN TRANSLOCASE PROTEIN TATC, CHLOROPLASTIC-RELATED"/>
    <property type="match status" value="1"/>
</dbReference>
<comment type="subcellular location">
    <subcellularLocation>
        <location evidence="5">Cell membrane</location>
        <topology evidence="5">Multi-pass membrane protein</topology>
    </subcellularLocation>
    <subcellularLocation>
        <location evidence="1">Membrane</location>
        <topology evidence="1">Multi-pass membrane protein</topology>
    </subcellularLocation>
</comment>
<keyword evidence="2 5" id="KW-0812">Transmembrane</keyword>
<dbReference type="NCBIfam" id="TIGR00945">
    <property type="entry name" value="tatC"/>
    <property type="match status" value="1"/>
</dbReference>
<gene>
    <name evidence="5 6" type="primary">tatC</name>
    <name evidence="6" type="ORF">CH333_10425</name>
</gene>
<keyword evidence="4 5" id="KW-0472">Membrane</keyword>
<keyword evidence="5" id="KW-0811">Translocation</keyword>
<dbReference type="PANTHER" id="PTHR30371">
    <property type="entry name" value="SEC-INDEPENDENT PROTEIN TRANSLOCASE PROTEIN TATC"/>
    <property type="match status" value="1"/>
</dbReference>
<dbReference type="HAMAP" id="MF_00902">
    <property type="entry name" value="TatC"/>
    <property type="match status" value="1"/>
</dbReference>
<dbReference type="InterPro" id="IPR002033">
    <property type="entry name" value="TatC"/>
</dbReference>
<dbReference type="GO" id="GO:0033281">
    <property type="term" value="C:TAT protein transport complex"/>
    <property type="evidence" value="ECO:0007669"/>
    <property type="project" value="UniProtKB-UniRule"/>
</dbReference>
<proteinExistence type="inferred from homology"/>
<feature type="transmembrane region" description="Helical" evidence="5">
    <location>
        <begin position="210"/>
        <end position="227"/>
    </location>
</feature>
<keyword evidence="5" id="KW-0813">Transport</keyword>
<dbReference type="GO" id="GO:0043953">
    <property type="term" value="P:protein transport by the Tat complex"/>
    <property type="evidence" value="ECO:0007669"/>
    <property type="project" value="UniProtKB-UniRule"/>
</dbReference>
<comment type="subunit">
    <text evidence="5">Forms a complex with TatA.</text>
</comment>
<evidence type="ECO:0000256" key="4">
    <source>
        <dbReference type="ARBA" id="ARBA00023136"/>
    </source>
</evidence>
<accession>A0A235BN36</accession>
<feature type="transmembrane region" description="Helical" evidence="5">
    <location>
        <begin position="233"/>
        <end position="253"/>
    </location>
</feature>
<dbReference type="EMBL" id="NOZQ01000225">
    <property type="protein sequence ID" value="OYD13681.1"/>
    <property type="molecule type" value="Genomic_DNA"/>
</dbReference>